<dbReference type="InterPro" id="IPR016040">
    <property type="entry name" value="NAD(P)-bd_dom"/>
</dbReference>
<dbReference type="STRING" id="396268.IV45_GL000906"/>
<evidence type="ECO:0000313" key="2">
    <source>
        <dbReference type="EMBL" id="KRN58459.1"/>
    </source>
</evidence>
<feature type="domain" description="NAD(P)-binding" evidence="1">
    <location>
        <begin position="51"/>
        <end position="158"/>
    </location>
</feature>
<accession>A0A0R2I0S9</accession>
<evidence type="ECO:0000259" key="1">
    <source>
        <dbReference type="Pfam" id="PF13460"/>
    </source>
</evidence>
<proteinExistence type="predicted"/>
<gene>
    <name evidence="2" type="ORF">IV45_GL000906</name>
</gene>
<comment type="caution">
    <text evidence="2">The sequence shown here is derived from an EMBL/GenBank/DDBJ whole genome shotgun (WGS) entry which is preliminary data.</text>
</comment>
<organism evidence="2 3">
    <name type="scientific">Limosilactobacillus secaliphilus</name>
    <dbReference type="NCBI Taxonomy" id="396268"/>
    <lineage>
        <taxon>Bacteria</taxon>
        <taxon>Bacillati</taxon>
        <taxon>Bacillota</taxon>
        <taxon>Bacilli</taxon>
        <taxon>Lactobacillales</taxon>
        <taxon>Lactobacillaceae</taxon>
        <taxon>Limosilactobacillus</taxon>
    </lineage>
</organism>
<dbReference type="EMBL" id="JQBW01000010">
    <property type="protein sequence ID" value="KRN58459.1"/>
    <property type="molecule type" value="Genomic_DNA"/>
</dbReference>
<reference evidence="2 3" key="1">
    <citation type="journal article" date="2015" name="Genome Announc.">
        <title>Expanding the biotechnology potential of lactobacilli through comparative genomics of 213 strains and associated genera.</title>
        <authorList>
            <person name="Sun Z."/>
            <person name="Harris H.M."/>
            <person name="McCann A."/>
            <person name="Guo C."/>
            <person name="Argimon S."/>
            <person name="Zhang W."/>
            <person name="Yang X."/>
            <person name="Jeffery I.B."/>
            <person name="Cooney J.C."/>
            <person name="Kagawa T.F."/>
            <person name="Liu W."/>
            <person name="Song Y."/>
            <person name="Salvetti E."/>
            <person name="Wrobel A."/>
            <person name="Rasinkangas P."/>
            <person name="Parkhill J."/>
            <person name="Rea M.C."/>
            <person name="O'Sullivan O."/>
            <person name="Ritari J."/>
            <person name="Douillard F.P."/>
            <person name="Paul Ross R."/>
            <person name="Yang R."/>
            <person name="Briner A.E."/>
            <person name="Felis G.E."/>
            <person name="de Vos W.M."/>
            <person name="Barrangou R."/>
            <person name="Klaenhammer T.R."/>
            <person name="Caufield P.W."/>
            <person name="Cui Y."/>
            <person name="Zhang H."/>
            <person name="O'Toole P.W."/>
        </authorList>
    </citation>
    <scope>NUCLEOTIDE SEQUENCE [LARGE SCALE GENOMIC DNA]</scope>
    <source>
        <strain evidence="2 3">DSM 17896</strain>
    </source>
</reference>
<evidence type="ECO:0000313" key="3">
    <source>
        <dbReference type="Proteomes" id="UP000050934"/>
    </source>
</evidence>
<dbReference type="Gene3D" id="3.40.50.720">
    <property type="entry name" value="NAD(P)-binding Rossmann-like Domain"/>
    <property type="match status" value="1"/>
</dbReference>
<dbReference type="Pfam" id="PF13460">
    <property type="entry name" value="NAD_binding_10"/>
    <property type="match status" value="1"/>
</dbReference>
<protein>
    <recommendedName>
        <fullName evidence="1">NAD(P)-binding domain-containing protein</fullName>
    </recommendedName>
</protein>
<name>A0A0R2I0S9_9LACO</name>
<keyword evidence="3" id="KW-1185">Reference proteome</keyword>
<sequence length="173" mass="19035">MDNLILLGRGDLANTVAKQVPSARRKHLINLHLDGGRVICWLPTVQDPVDQQVQSVVAAIDQAQTKPAKIVVWSPAGTADDATPTQLAKWWGKDWRQIWSAYLYMVKMIDELEYPYTVVRSLPLAAHGPQGVLYREGEPIKGQTVAIQDVAKTVVSACQGKWPNESIGVGARI</sequence>
<dbReference type="Proteomes" id="UP000050934">
    <property type="component" value="Unassembled WGS sequence"/>
</dbReference>
<dbReference type="PATRIC" id="fig|396268.3.peg.918"/>
<dbReference type="AlphaFoldDB" id="A0A0R2I0S9"/>